<dbReference type="AlphaFoldDB" id="A0A124BSD3"/>
<reference evidence="3" key="1">
    <citation type="submission" date="2015-11" db="EMBL/GenBank/DDBJ databases">
        <title>Draft Genome Sequence of the Radioresistant Bacterium Deinococcus grandis, Isolated from Freshwater Fish in Japan.</title>
        <authorList>
            <person name="Satoh K."/>
            <person name="Onodera T."/>
            <person name="Omoso K."/>
            <person name="Takeda-Yano K."/>
            <person name="Katayama T."/>
            <person name="Oono Y."/>
            <person name="Narumi I."/>
        </authorList>
    </citation>
    <scope>NUCLEOTIDE SEQUENCE [LARGE SCALE GENOMIC DNA]</scope>
    <source>
        <strain evidence="3">ATCC 43672</strain>
    </source>
</reference>
<dbReference type="EMBL" id="BCMS01000006">
    <property type="protein sequence ID" value="GAQ24002.1"/>
    <property type="molecule type" value="Genomic_DNA"/>
</dbReference>
<gene>
    <name evidence="2" type="ORF">DEIGR_400135</name>
</gene>
<keyword evidence="1" id="KW-0812">Transmembrane</keyword>
<dbReference type="RefSeq" id="WP_058980235.1">
    <property type="nucleotide sequence ID" value="NZ_BCMS01000006.1"/>
</dbReference>
<dbReference type="Proteomes" id="UP000056209">
    <property type="component" value="Unassembled WGS sequence"/>
</dbReference>
<proteinExistence type="predicted"/>
<evidence type="ECO:0000256" key="1">
    <source>
        <dbReference type="SAM" id="Phobius"/>
    </source>
</evidence>
<evidence type="ECO:0000313" key="3">
    <source>
        <dbReference type="Proteomes" id="UP000056209"/>
    </source>
</evidence>
<keyword evidence="1" id="KW-1133">Transmembrane helix</keyword>
<organism evidence="2 3">
    <name type="scientific">Deinococcus grandis</name>
    <dbReference type="NCBI Taxonomy" id="57498"/>
    <lineage>
        <taxon>Bacteria</taxon>
        <taxon>Thermotogati</taxon>
        <taxon>Deinococcota</taxon>
        <taxon>Deinococci</taxon>
        <taxon>Deinococcales</taxon>
        <taxon>Deinococcaceae</taxon>
        <taxon>Deinococcus</taxon>
    </lineage>
</organism>
<accession>A0A124BSD3</accession>
<sequence length="86" mass="9323">MELPTLLIVALIASIHLNAVLIVAVITVRAQRRELLSRKLTLHQQVTVDLLRSTVGKYGPQALEPGNVHAAQQAATLVLQAQRDPA</sequence>
<feature type="transmembrane region" description="Helical" evidence="1">
    <location>
        <begin position="6"/>
        <end position="28"/>
    </location>
</feature>
<protein>
    <submittedName>
        <fullName evidence="2">Uncharacterized protein</fullName>
    </submittedName>
</protein>
<keyword evidence="1" id="KW-0472">Membrane</keyword>
<comment type="caution">
    <text evidence="2">The sequence shown here is derived from an EMBL/GenBank/DDBJ whole genome shotgun (WGS) entry which is preliminary data.</text>
</comment>
<keyword evidence="3" id="KW-1185">Reference proteome</keyword>
<name>A0A124BSD3_9DEIO</name>
<evidence type="ECO:0000313" key="2">
    <source>
        <dbReference type="EMBL" id="GAQ24002.1"/>
    </source>
</evidence>